<accession>A0ABV5CKP2</accession>
<evidence type="ECO:0000313" key="2">
    <source>
        <dbReference type="Proteomes" id="UP001582793"/>
    </source>
</evidence>
<dbReference type="Proteomes" id="UP001582793">
    <property type="component" value="Unassembled WGS sequence"/>
</dbReference>
<keyword evidence="2" id="KW-1185">Reference proteome</keyword>
<sequence length="80" mass="8447">MTARPDSAVLDLGDLPALLADATLPPELATAGRQETPCPYCGDPLPGLLALCWGTASDGRPCRSHALDADRTFERSHESD</sequence>
<comment type="caution">
    <text evidence="1">The sequence shown here is derived from an EMBL/GenBank/DDBJ whole genome shotgun (WGS) entry which is preliminary data.</text>
</comment>
<protein>
    <submittedName>
        <fullName evidence="1">Uncharacterized protein</fullName>
    </submittedName>
</protein>
<organism evidence="1 2">
    <name type="scientific">Polymorphospora lycopeni</name>
    <dbReference type="NCBI Taxonomy" id="3140240"/>
    <lineage>
        <taxon>Bacteria</taxon>
        <taxon>Bacillati</taxon>
        <taxon>Actinomycetota</taxon>
        <taxon>Actinomycetes</taxon>
        <taxon>Micromonosporales</taxon>
        <taxon>Micromonosporaceae</taxon>
        <taxon>Polymorphospora</taxon>
    </lineage>
</organism>
<gene>
    <name evidence="1" type="ORF">AAFH96_05565</name>
</gene>
<dbReference type="EMBL" id="JBCGDC010000011">
    <property type="protein sequence ID" value="MFB6392571.1"/>
    <property type="molecule type" value="Genomic_DNA"/>
</dbReference>
<proteinExistence type="predicted"/>
<evidence type="ECO:0000313" key="1">
    <source>
        <dbReference type="EMBL" id="MFB6392571.1"/>
    </source>
</evidence>
<dbReference type="RefSeq" id="WP_375733286.1">
    <property type="nucleotide sequence ID" value="NZ_JBCGDC010000011.1"/>
</dbReference>
<reference evidence="1 2" key="1">
    <citation type="submission" date="2024-04" db="EMBL/GenBank/DDBJ databases">
        <title>Polymorphospora sp. isolated from Baiyangdian Lake in Xiong'an New Area.</title>
        <authorList>
            <person name="Zhang X."/>
            <person name="Liu J."/>
        </authorList>
    </citation>
    <scope>NUCLEOTIDE SEQUENCE [LARGE SCALE GENOMIC DNA]</scope>
    <source>
        <strain evidence="1 2">2-325</strain>
    </source>
</reference>
<name>A0ABV5CKP2_9ACTN</name>